<evidence type="ECO:0000313" key="8">
    <source>
        <dbReference type="EMBL" id="KIQ29628.1"/>
    </source>
</evidence>
<dbReference type="Gene3D" id="3.40.50.720">
    <property type="entry name" value="NAD(P)-binding Rossmann-like Domain"/>
    <property type="match status" value="1"/>
</dbReference>
<proteinExistence type="inferred from homology"/>
<organism evidence="8 9">
    <name type="scientific">Variovorax paradoxus</name>
    <dbReference type="NCBI Taxonomy" id="34073"/>
    <lineage>
        <taxon>Bacteria</taxon>
        <taxon>Pseudomonadati</taxon>
        <taxon>Pseudomonadota</taxon>
        <taxon>Betaproteobacteria</taxon>
        <taxon>Burkholderiales</taxon>
        <taxon>Comamonadaceae</taxon>
        <taxon>Variovorax</taxon>
    </lineage>
</organism>
<comment type="subcellular location">
    <subcellularLocation>
        <location evidence="1">Cytoplasm</location>
    </subcellularLocation>
</comment>
<dbReference type="PANTHER" id="PTHR44154:SF1">
    <property type="entry name" value="QUINONE OXIDOREDUCTASE"/>
    <property type="match status" value="1"/>
</dbReference>
<dbReference type="GO" id="GO:0008270">
    <property type="term" value="F:zinc ion binding"/>
    <property type="evidence" value="ECO:0007669"/>
    <property type="project" value="InterPro"/>
</dbReference>
<dbReference type="InterPro" id="IPR011032">
    <property type="entry name" value="GroES-like_sf"/>
</dbReference>
<reference evidence="8 9" key="1">
    <citation type="submission" date="2014-12" db="EMBL/GenBank/DDBJ databases">
        <title>16Stimator: statistical estimation of ribosomal gene copy numbers from draft genome assemblies.</title>
        <authorList>
            <person name="Perisin M.A."/>
            <person name="Vetter M."/>
            <person name="Gilbert J.A."/>
            <person name="Bergelson J."/>
        </authorList>
    </citation>
    <scope>NUCLEOTIDE SEQUENCE [LARGE SCALE GENOMIC DNA]</scope>
    <source>
        <strain evidence="8 9">MEDvA23</strain>
    </source>
</reference>
<dbReference type="InterPro" id="IPR051603">
    <property type="entry name" value="Zinc-ADH_QOR/CCCR"/>
</dbReference>
<dbReference type="InterPro" id="IPR020843">
    <property type="entry name" value="ER"/>
</dbReference>
<dbReference type="InterPro" id="IPR002364">
    <property type="entry name" value="Quin_OxRdtase/zeta-crystal_CS"/>
</dbReference>
<evidence type="ECO:0000256" key="3">
    <source>
        <dbReference type="ARBA" id="ARBA00022490"/>
    </source>
</evidence>
<accession>A0A0D0LK87</accession>
<dbReference type="InterPro" id="IPR036291">
    <property type="entry name" value="NAD(P)-bd_dom_sf"/>
</dbReference>
<dbReference type="InterPro" id="IPR013154">
    <property type="entry name" value="ADH-like_N"/>
</dbReference>
<dbReference type="SUPFAM" id="SSF50129">
    <property type="entry name" value="GroES-like"/>
    <property type="match status" value="1"/>
</dbReference>
<dbReference type="PROSITE" id="PS01162">
    <property type="entry name" value="QOR_ZETA_CRYSTAL"/>
    <property type="match status" value="1"/>
</dbReference>
<evidence type="ECO:0000259" key="7">
    <source>
        <dbReference type="SMART" id="SM00829"/>
    </source>
</evidence>
<evidence type="ECO:0000256" key="4">
    <source>
        <dbReference type="ARBA" id="ARBA00022857"/>
    </source>
</evidence>
<dbReference type="GO" id="GO:0005737">
    <property type="term" value="C:cytoplasm"/>
    <property type="evidence" value="ECO:0007669"/>
    <property type="project" value="UniProtKB-SubCell"/>
</dbReference>
<dbReference type="Proteomes" id="UP000032067">
    <property type="component" value="Unassembled WGS sequence"/>
</dbReference>
<name>A0A0D0LK87_VARPD</name>
<evidence type="ECO:0000256" key="1">
    <source>
        <dbReference type="ARBA" id="ARBA00004496"/>
    </source>
</evidence>
<dbReference type="AlphaFoldDB" id="A0A0D0LK87"/>
<keyword evidence="6" id="KW-0862">Zinc</keyword>
<evidence type="ECO:0000256" key="5">
    <source>
        <dbReference type="ARBA" id="ARBA00022884"/>
    </source>
</evidence>
<comment type="caution">
    <text evidence="8">The sequence shown here is derived from an EMBL/GenBank/DDBJ whole genome shotgun (WGS) entry which is preliminary data.</text>
</comment>
<dbReference type="GO" id="GO:0003723">
    <property type="term" value="F:RNA binding"/>
    <property type="evidence" value="ECO:0007669"/>
    <property type="project" value="UniProtKB-KW"/>
</dbReference>
<feature type="domain" description="Enoyl reductase (ER)" evidence="7">
    <location>
        <begin position="16"/>
        <end position="333"/>
    </location>
</feature>
<evidence type="ECO:0000256" key="6">
    <source>
        <dbReference type="RuleBase" id="RU364000"/>
    </source>
</evidence>
<dbReference type="SMART" id="SM00829">
    <property type="entry name" value="PKS_ER"/>
    <property type="match status" value="1"/>
</dbReference>
<dbReference type="Pfam" id="PF13602">
    <property type="entry name" value="ADH_zinc_N_2"/>
    <property type="match status" value="1"/>
</dbReference>
<dbReference type="Pfam" id="PF08240">
    <property type="entry name" value="ADH_N"/>
    <property type="match status" value="1"/>
</dbReference>
<keyword evidence="5" id="KW-0694">RNA-binding</keyword>
<dbReference type="SUPFAM" id="SSF51735">
    <property type="entry name" value="NAD(P)-binding Rossmann-fold domains"/>
    <property type="match status" value="1"/>
</dbReference>
<dbReference type="RefSeq" id="WP_042580332.1">
    <property type="nucleotide sequence ID" value="NZ_JXQQ01000044.1"/>
</dbReference>
<keyword evidence="4" id="KW-0521">NADP</keyword>
<keyword evidence="3" id="KW-0963">Cytoplasm</keyword>
<dbReference type="OrthoDB" id="9785812at2"/>
<keyword evidence="6" id="KW-0479">Metal-binding</keyword>
<dbReference type="NCBIfam" id="TIGR02817">
    <property type="entry name" value="adh_fam_1"/>
    <property type="match status" value="1"/>
</dbReference>
<dbReference type="EMBL" id="JXQQ01000044">
    <property type="protein sequence ID" value="KIQ29628.1"/>
    <property type="molecule type" value="Genomic_DNA"/>
</dbReference>
<dbReference type="Gene3D" id="3.90.180.10">
    <property type="entry name" value="Medium-chain alcohol dehydrogenases, catalytic domain"/>
    <property type="match status" value="1"/>
</dbReference>
<dbReference type="CDD" id="cd08252">
    <property type="entry name" value="AL_MDR"/>
    <property type="match status" value="1"/>
</dbReference>
<keyword evidence="6" id="KW-0560">Oxidoreductase</keyword>
<protein>
    <recommendedName>
        <fullName evidence="6">Zinc-type alcohol dehydrogenase-like protein</fullName>
    </recommendedName>
</protein>
<sequence length="336" mass="35534">MKAIGYYQPLPIDNAESLQDIELPAPVPGARDLLVRVKAVSVNPVDTKVRKNAAPEAGQAKVLGWDAVGTVEAIGSEVQSFKVGDRVYYAGSIIRPGANSELHAVDERIAAIAPKSLDDAQAAALPLTTITAYELLFDRLQVPKGGGAGQTLLITGGAGGVGSILIQLARQLTQLRVIATASRPETREWCLALGAHAVIDHSKPLAAELKAAGIGEVDMVASLTQTEQHFAQIIESLKPQGQLAVIDDMKVLDAMPLKTKCISLHWEMMFTRSRFTTPDIAEQGKLLAEVAALVDAGRIRTTANASFGTINAANLQRAHALIESGKAQGKVVLAGF</sequence>
<evidence type="ECO:0000256" key="2">
    <source>
        <dbReference type="ARBA" id="ARBA00011881"/>
    </source>
</evidence>
<dbReference type="InterPro" id="IPR014182">
    <property type="entry name" value="ADH_Zn_typ-1"/>
</dbReference>
<comment type="subunit">
    <text evidence="2">Homotetramer.</text>
</comment>
<comment type="similarity">
    <text evidence="6">Belongs to the zinc-containing alcohol dehydrogenase family. Quinone oxidoreductase subfamily.</text>
</comment>
<gene>
    <name evidence="8" type="ORF">RT97_18870</name>
</gene>
<dbReference type="GO" id="GO:0016491">
    <property type="term" value="F:oxidoreductase activity"/>
    <property type="evidence" value="ECO:0007669"/>
    <property type="project" value="UniProtKB-KW"/>
</dbReference>
<evidence type="ECO:0000313" key="9">
    <source>
        <dbReference type="Proteomes" id="UP000032067"/>
    </source>
</evidence>
<dbReference type="PANTHER" id="PTHR44154">
    <property type="entry name" value="QUINONE OXIDOREDUCTASE"/>
    <property type="match status" value="1"/>
</dbReference>